<dbReference type="InterPro" id="IPR036188">
    <property type="entry name" value="FAD/NAD-bd_sf"/>
</dbReference>
<dbReference type="OrthoDB" id="74360at2759"/>
<evidence type="ECO:0000313" key="5">
    <source>
        <dbReference type="EMBL" id="CEH14935.1"/>
    </source>
</evidence>
<evidence type="ECO:0000256" key="4">
    <source>
        <dbReference type="SAM" id="MobiDB-lite"/>
    </source>
</evidence>
<keyword evidence="1" id="KW-0285">Flavoprotein</keyword>
<name>A0A0P1BGQ0_9BASI</name>
<evidence type="ECO:0000256" key="2">
    <source>
        <dbReference type="ARBA" id="ARBA00022827"/>
    </source>
</evidence>
<keyword evidence="2" id="KW-0274">FAD</keyword>
<accession>A0A0P1BGQ0</accession>
<dbReference type="Pfam" id="PF00743">
    <property type="entry name" value="FMO-like"/>
    <property type="match status" value="1"/>
</dbReference>
<dbReference type="GO" id="GO:0050660">
    <property type="term" value="F:flavin adenine dinucleotide binding"/>
    <property type="evidence" value="ECO:0007669"/>
    <property type="project" value="InterPro"/>
</dbReference>
<dbReference type="PANTHER" id="PTHR43539">
    <property type="entry name" value="FLAVIN-BINDING MONOOXYGENASE-LIKE PROTEIN (AFU_ORTHOLOGUE AFUA_4G09220)"/>
    <property type="match status" value="1"/>
</dbReference>
<dbReference type="PANTHER" id="PTHR43539:SF78">
    <property type="entry name" value="FLAVIN-CONTAINING MONOOXYGENASE"/>
    <property type="match status" value="1"/>
</dbReference>
<keyword evidence="5" id="KW-0503">Monooxygenase</keyword>
<proteinExistence type="predicted"/>
<protein>
    <submittedName>
        <fullName evidence="5">Flavin-containing monooxygenase</fullName>
    </submittedName>
</protein>
<evidence type="ECO:0000256" key="3">
    <source>
        <dbReference type="ARBA" id="ARBA00023002"/>
    </source>
</evidence>
<dbReference type="STRING" id="401625.A0A0P1BGQ0"/>
<keyword evidence="3" id="KW-0560">Oxidoreductase</keyword>
<feature type="region of interest" description="Disordered" evidence="4">
    <location>
        <begin position="119"/>
        <end position="140"/>
    </location>
</feature>
<evidence type="ECO:0000313" key="6">
    <source>
        <dbReference type="Proteomes" id="UP000054845"/>
    </source>
</evidence>
<dbReference type="InterPro" id="IPR050982">
    <property type="entry name" value="Auxin_biosynth/cation_transpt"/>
</dbReference>
<sequence length="509" mass="55073">MPRLTARVPVTSLHGNIPLTLPFKGEESVEPNAVAVQVLAQLDACLNKVGGPARFERLNPAVAWIDAPFVFDTRNPAAKCGGYLKLIRTQSGEEEAKWKIWVWFSALLELKSSPWSHPAHSSPLPGVQQGNAASRGLPPSTVGGESAPLDLLVVGAGTAGLSALTCARALGLIAIAVDKDPQVGHLWKSRYKALHLHTTKAFNALPFAPFPAQYPNFVSAEQFGTYLQNDVVSALKLPVYSGILYDNGKWDDTRKFWVISLVNVDTGELHLIQRGPNFIFPIAAQEAIIGQIYNEKIPIEMSDLMWSAMPLGVTRTITAAVLGAGTQQIAPTLFQDLEAKGFRVEREKDFTHFAHERHGGHYQGHDFDLLTSGKVKVHSAPAGISHFDSDALVFQDGTSLQADLVVWATGFTRKGSVPEWLVEKGLIDAEAAKDVEAIGHGVDEEGEWPGRWTGSGHPALWFTGAEIQAARYGGKLIALQIAMEKNSELPTAYPRADVAAHTNGVNGSH</sequence>
<dbReference type="EMBL" id="CCYA01000250">
    <property type="protein sequence ID" value="CEH14935.1"/>
    <property type="molecule type" value="Genomic_DNA"/>
</dbReference>
<dbReference type="InterPro" id="IPR020946">
    <property type="entry name" value="Flavin_mOase-like"/>
</dbReference>
<reference evidence="5 6" key="1">
    <citation type="submission" date="2014-09" db="EMBL/GenBank/DDBJ databases">
        <authorList>
            <person name="Magalhaes I.L.F."/>
            <person name="Oliveira U."/>
            <person name="Santos F.R."/>
            <person name="Vidigal T.H.D.A."/>
            <person name="Brescovit A.D."/>
            <person name="Santos A.J."/>
        </authorList>
    </citation>
    <scope>NUCLEOTIDE SEQUENCE [LARGE SCALE GENOMIC DNA]</scope>
</reference>
<dbReference type="SUPFAM" id="SSF51905">
    <property type="entry name" value="FAD/NAD(P)-binding domain"/>
    <property type="match status" value="1"/>
</dbReference>
<dbReference type="GO" id="GO:0004499">
    <property type="term" value="F:N,N-dimethylaniline monooxygenase activity"/>
    <property type="evidence" value="ECO:0007669"/>
    <property type="project" value="InterPro"/>
</dbReference>
<dbReference type="Gene3D" id="3.50.50.60">
    <property type="entry name" value="FAD/NAD(P)-binding domain"/>
    <property type="match status" value="2"/>
</dbReference>
<dbReference type="AlphaFoldDB" id="A0A0P1BGQ0"/>
<evidence type="ECO:0000256" key="1">
    <source>
        <dbReference type="ARBA" id="ARBA00022630"/>
    </source>
</evidence>
<organism evidence="5 6">
    <name type="scientific">Ceraceosorus bombacis</name>
    <dbReference type="NCBI Taxonomy" id="401625"/>
    <lineage>
        <taxon>Eukaryota</taxon>
        <taxon>Fungi</taxon>
        <taxon>Dikarya</taxon>
        <taxon>Basidiomycota</taxon>
        <taxon>Ustilaginomycotina</taxon>
        <taxon>Exobasidiomycetes</taxon>
        <taxon>Ceraceosorales</taxon>
        <taxon>Ceraceosoraceae</taxon>
        <taxon>Ceraceosorus</taxon>
    </lineage>
</organism>
<keyword evidence="6" id="KW-1185">Reference proteome</keyword>
<dbReference type="Proteomes" id="UP000054845">
    <property type="component" value="Unassembled WGS sequence"/>
</dbReference>
<dbReference type="GO" id="GO:0050661">
    <property type="term" value="F:NADP binding"/>
    <property type="evidence" value="ECO:0007669"/>
    <property type="project" value="InterPro"/>
</dbReference>